<evidence type="ECO:0000259" key="5">
    <source>
        <dbReference type="Pfam" id="PF00150"/>
    </source>
</evidence>
<keyword evidence="7" id="KW-1185">Reference proteome</keyword>
<sequence>MILLSDTHISYLSTSSRWIVNAKTGKRVKLACVNWPGHMYPMIPEGLHKQSLKNITESISQMGFNCVRLTWATQMFTHDSYNKLTVAESLDKWRLVAAKFSMHKSNPQLMNLTLKNIMVVLDNHVSLPIWCCDWNDGNGFFKDEYFDPKEWLQGLSIVSRRYRGNPTVVAMSIRNELRGPRQNEYDWYRFMEADVLVIVSGLSFESDLSFLKKRRLNLGMNVNKKLIYEAHWYEFGNPSEKWIFQTNEFCADITQWFMNQTGFLLTGKSPTPLFLSEFGKDQRGVNEAENRYFACLMAFLVEKDLEWALWGLQGSYMLREGHIEWEEPYGMYDYSWDNLRNSSMLQNLQLGQRMIQDPTSDHKTYYIMYHPQTGRCVHVGKHNITTSDCKKLNRWSYSGDRGPIQLLGTSRCLTVEGDNRPVNITSDCSSQKSMWKFVSKSRMHLSAKDDEGRDLCLELDSSNSTVVTKKCLCLGVNLQDIPWCNENPQRQWFKLVQSNI</sequence>
<dbReference type="PANTHER" id="PTHR31263:SF68">
    <property type="entry name" value="GLYCOSIDE HYDROLASE FAMILY 5 DOMAIN-CONTAINING PROTEIN"/>
    <property type="match status" value="1"/>
</dbReference>
<evidence type="ECO:0000313" key="6">
    <source>
        <dbReference type="EMBL" id="WOG90189.1"/>
    </source>
</evidence>
<dbReference type="EMBL" id="CP093344">
    <property type="protein sequence ID" value="WOG90189.1"/>
    <property type="molecule type" value="Genomic_DNA"/>
</dbReference>
<proteinExistence type="inferred from homology"/>
<dbReference type="SUPFAM" id="SSF51445">
    <property type="entry name" value="(Trans)glycosidases"/>
    <property type="match status" value="1"/>
</dbReference>
<name>A0AAF0WJC1_DAUCS</name>
<keyword evidence="3 4" id="KW-0326">Glycosidase</keyword>
<dbReference type="SUPFAM" id="SSF50370">
    <property type="entry name" value="Ricin B-like lectins"/>
    <property type="match status" value="1"/>
</dbReference>
<reference evidence="6" key="1">
    <citation type="journal article" date="2016" name="Nat. Genet.">
        <title>A high-quality carrot genome assembly provides new insights into carotenoid accumulation and asterid genome evolution.</title>
        <authorList>
            <person name="Iorizzo M."/>
            <person name="Ellison S."/>
            <person name="Senalik D."/>
            <person name="Zeng P."/>
            <person name="Satapoomin P."/>
            <person name="Huang J."/>
            <person name="Bowman M."/>
            <person name="Iovene M."/>
            <person name="Sanseverino W."/>
            <person name="Cavagnaro P."/>
            <person name="Yildiz M."/>
            <person name="Macko-Podgorni A."/>
            <person name="Moranska E."/>
            <person name="Grzebelus E."/>
            <person name="Grzebelus D."/>
            <person name="Ashrafi H."/>
            <person name="Zheng Z."/>
            <person name="Cheng S."/>
            <person name="Spooner D."/>
            <person name="Van Deynze A."/>
            <person name="Simon P."/>
        </authorList>
    </citation>
    <scope>NUCLEOTIDE SEQUENCE</scope>
    <source>
        <tissue evidence="6">Leaf</tissue>
    </source>
</reference>
<evidence type="ECO:0000256" key="1">
    <source>
        <dbReference type="ARBA" id="ARBA00005641"/>
    </source>
</evidence>
<dbReference type="InterPro" id="IPR001547">
    <property type="entry name" value="Glyco_hydro_5"/>
</dbReference>
<dbReference type="PANTHER" id="PTHR31263">
    <property type="entry name" value="CELLULASE FAMILY PROTEIN (AFU_ORTHOLOGUE AFUA_5G14560)"/>
    <property type="match status" value="1"/>
</dbReference>
<evidence type="ECO:0000256" key="3">
    <source>
        <dbReference type="ARBA" id="ARBA00023295"/>
    </source>
</evidence>
<keyword evidence="2 4" id="KW-0378">Hydrolase</keyword>
<evidence type="ECO:0000256" key="4">
    <source>
        <dbReference type="RuleBase" id="RU361153"/>
    </source>
</evidence>
<reference evidence="6" key="2">
    <citation type="submission" date="2022-03" db="EMBL/GenBank/DDBJ databases">
        <title>Draft title - Genomic analysis of global carrot germplasm unveils the trajectory of domestication and the origin of high carotenoid orange carrot.</title>
        <authorList>
            <person name="Iorizzo M."/>
            <person name="Ellison S."/>
            <person name="Senalik D."/>
            <person name="Macko-Podgorni A."/>
            <person name="Grzebelus D."/>
            <person name="Bostan H."/>
            <person name="Rolling W."/>
            <person name="Curaba J."/>
            <person name="Simon P."/>
        </authorList>
    </citation>
    <scope>NUCLEOTIDE SEQUENCE</scope>
    <source>
        <tissue evidence="6">Leaf</tissue>
    </source>
</reference>
<accession>A0AAF0WJC1</accession>
<dbReference type="InterPro" id="IPR035992">
    <property type="entry name" value="Ricin_B-like_lectins"/>
</dbReference>
<evidence type="ECO:0000256" key="2">
    <source>
        <dbReference type="ARBA" id="ARBA00022801"/>
    </source>
</evidence>
<dbReference type="InterPro" id="IPR017853">
    <property type="entry name" value="GH"/>
</dbReference>
<dbReference type="Proteomes" id="UP000077755">
    <property type="component" value="Chromosome 2"/>
</dbReference>
<comment type="similarity">
    <text evidence="1 4">Belongs to the glycosyl hydrolase 5 (cellulase A) family.</text>
</comment>
<dbReference type="Gene3D" id="3.20.20.80">
    <property type="entry name" value="Glycosidases"/>
    <property type="match status" value="1"/>
</dbReference>
<dbReference type="GO" id="GO:0004553">
    <property type="term" value="F:hydrolase activity, hydrolyzing O-glycosyl compounds"/>
    <property type="evidence" value="ECO:0007669"/>
    <property type="project" value="InterPro"/>
</dbReference>
<dbReference type="AlphaFoldDB" id="A0AAF0WJC1"/>
<dbReference type="Pfam" id="PF00150">
    <property type="entry name" value="Cellulase"/>
    <property type="match status" value="1"/>
</dbReference>
<dbReference type="Gene3D" id="2.80.10.50">
    <property type="match status" value="1"/>
</dbReference>
<organism evidence="6 7">
    <name type="scientific">Daucus carota subsp. sativus</name>
    <name type="common">Carrot</name>
    <dbReference type="NCBI Taxonomy" id="79200"/>
    <lineage>
        <taxon>Eukaryota</taxon>
        <taxon>Viridiplantae</taxon>
        <taxon>Streptophyta</taxon>
        <taxon>Embryophyta</taxon>
        <taxon>Tracheophyta</taxon>
        <taxon>Spermatophyta</taxon>
        <taxon>Magnoliopsida</taxon>
        <taxon>eudicotyledons</taxon>
        <taxon>Gunneridae</taxon>
        <taxon>Pentapetalae</taxon>
        <taxon>asterids</taxon>
        <taxon>campanulids</taxon>
        <taxon>Apiales</taxon>
        <taxon>Apiaceae</taxon>
        <taxon>Apioideae</taxon>
        <taxon>Scandiceae</taxon>
        <taxon>Daucinae</taxon>
        <taxon>Daucus</taxon>
        <taxon>Daucus sect. Daucus</taxon>
    </lineage>
</organism>
<dbReference type="PROSITE" id="PS50231">
    <property type="entry name" value="RICIN_B_LECTIN"/>
    <property type="match status" value="1"/>
</dbReference>
<dbReference type="GO" id="GO:0000272">
    <property type="term" value="P:polysaccharide catabolic process"/>
    <property type="evidence" value="ECO:0007669"/>
    <property type="project" value="InterPro"/>
</dbReference>
<gene>
    <name evidence="6" type="ORF">DCAR_0209432</name>
</gene>
<evidence type="ECO:0000313" key="7">
    <source>
        <dbReference type="Proteomes" id="UP000077755"/>
    </source>
</evidence>
<protein>
    <recommendedName>
        <fullName evidence="5">Glycoside hydrolase family 5 domain-containing protein</fullName>
    </recommendedName>
</protein>
<feature type="domain" description="Glycoside hydrolase family 5" evidence="5">
    <location>
        <begin position="51"/>
        <end position="312"/>
    </location>
</feature>